<evidence type="ECO:0000256" key="1">
    <source>
        <dbReference type="SAM" id="MobiDB-lite"/>
    </source>
</evidence>
<dbReference type="Proteomes" id="UP000605897">
    <property type="component" value="Unassembled WGS sequence"/>
</dbReference>
<dbReference type="EMBL" id="BNAU01000001">
    <property type="protein sequence ID" value="GHE84100.1"/>
    <property type="molecule type" value="Genomic_DNA"/>
</dbReference>
<keyword evidence="3" id="KW-1185">Reference proteome</keyword>
<comment type="caution">
    <text evidence="2">The sequence shown here is derived from an EMBL/GenBank/DDBJ whole genome shotgun (WGS) entry which is preliminary data.</text>
</comment>
<name>A0ABQ3IL19_9PSEU</name>
<evidence type="ECO:0000313" key="2">
    <source>
        <dbReference type="EMBL" id="GHE84100.1"/>
    </source>
</evidence>
<organism evidence="2 3">
    <name type="scientific">Amycolatopsis deserti</name>
    <dbReference type="NCBI Taxonomy" id="185696"/>
    <lineage>
        <taxon>Bacteria</taxon>
        <taxon>Bacillati</taxon>
        <taxon>Actinomycetota</taxon>
        <taxon>Actinomycetes</taxon>
        <taxon>Pseudonocardiales</taxon>
        <taxon>Pseudonocardiaceae</taxon>
        <taxon>Amycolatopsis</taxon>
    </lineage>
</organism>
<sequence length="60" mass="6260">MVVAFSPFCTLMTAPNPLCEAVSESTTGGAALQRSRSAHRTPIRNPGRVPLTGPRSVAPP</sequence>
<evidence type="ECO:0000313" key="3">
    <source>
        <dbReference type="Proteomes" id="UP000605897"/>
    </source>
</evidence>
<reference evidence="3" key="1">
    <citation type="journal article" date="2019" name="Int. J. Syst. Evol. Microbiol.">
        <title>The Global Catalogue of Microorganisms (GCM) 10K type strain sequencing project: providing services to taxonomists for standard genome sequencing and annotation.</title>
        <authorList>
            <consortium name="The Broad Institute Genomics Platform"/>
            <consortium name="The Broad Institute Genome Sequencing Center for Infectious Disease"/>
            <person name="Wu L."/>
            <person name="Ma J."/>
        </authorList>
    </citation>
    <scope>NUCLEOTIDE SEQUENCE [LARGE SCALE GENOMIC DNA]</scope>
    <source>
        <strain evidence="3">CGMCC 4.7677</strain>
    </source>
</reference>
<proteinExistence type="predicted"/>
<accession>A0ABQ3IL19</accession>
<gene>
    <name evidence="2" type="ORF">GCM10017786_14380</name>
</gene>
<feature type="region of interest" description="Disordered" evidence="1">
    <location>
        <begin position="26"/>
        <end position="60"/>
    </location>
</feature>
<protein>
    <submittedName>
        <fullName evidence="2">Uncharacterized protein</fullName>
    </submittedName>
</protein>